<dbReference type="InterPro" id="IPR018392">
    <property type="entry name" value="LysM"/>
</dbReference>
<evidence type="ECO:0000259" key="4">
    <source>
        <dbReference type="PROSITE" id="PS51782"/>
    </source>
</evidence>
<accession>A0ABV6XQB0</accession>
<keyword evidence="3" id="KW-0812">Transmembrane</keyword>
<feature type="region of interest" description="Disordered" evidence="2">
    <location>
        <begin position="306"/>
        <end position="374"/>
    </location>
</feature>
<feature type="domain" description="LysM" evidence="4">
    <location>
        <begin position="264"/>
        <end position="313"/>
    </location>
</feature>
<dbReference type="PANTHER" id="PTHR34700">
    <property type="entry name" value="POTASSIUM BINDING PROTEIN KBP"/>
    <property type="match status" value="1"/>
</dbReference>
<dbReference type="PROSITE" id="PS51782">
    <property type="entry name" value="LYSM"/>
    <property type="match status" value="1"/>
</dbReference>
<reference evidence="5 6" key="1">
    <citation type="submission" date="2024-06" db="EMBL/GenBank/DDBJ databases">
        <authorList>
            <person name="Lee S.D."/>
        </authorList>
    </citation>
    <scope>NUCLEOTIDE SEQUENCE [LARGE SCALE GENOMIC DNA]</scope>
    <source>
        <strain evidence="5 6">N1-10</strain>
    </source>
</reference>
<evidence type="ECO:0000313" key="6">
    <source>
        <dbReference type="Proteomes" id="UP001592581"/>
    </source>
</evidence>
<keyword evidence="1" id="KW-0902">Two-component regulatory system</keyword>
<feature type="compositionally biased region" description="Low complexity" evidence="2">
    <location>
        <begin position="349"/>
        <end position="367"/>
    </location>
</feature>
<evidence type="ECO:0000256" key="2">
    <source>
        <dbReference type="SAM" id="MobiDB-lite"/>
    </source>
</evidence>
<organism evidence="5 6">
    <name type="scientific">Streptacidiphilus jeojiensis</name>
    <dbReference type="NCBI Taxonomy" id="3229225"/>
    <lineage>
        <taxon>Bacteria</taxon>
        <taxon>Bacillati</taxon>
        <taxon>Actinomycetota</taxon>
        <taxon>Actinomycetes</taxon>
        <taxon>Kitasatosporales</taxon>
        <taxon>Streptomycetaceae</taxon>
        <taxon>Streptacidiphilus</taxon>
    </lineage>
</organism>
<dbReference type="SMART" id="SM00257">
    <property type="entry name" value="LysM"/>
    <property type="match status" value="1"/>
</dbReference>
<dbReference type="InterPro" id="IPR005158">
    <property type="entry name" value="BTAD"/>
</dbReference>
<feature type="compositionally biased region" description="Pro residues" evidence="2">
    <location>
        <begin position="326"/>
        <end position="342"/>
    </location>
</feature>
<dbReference type="EMBL" id="JBEUKS010000006">
    <property type="protein sequence ID" value="MFC1440451.1"/>
    <property type="molecule type" value="Genomic_DNA"/>
</dbReference>
<feature type="region of interest" description="Disordered" evidence="2">
    <location>
        <begin position="720"/>
        <end position="860"/>
    </location>
</feature>
<evidence type="ECO:0000313" key="5">
    <source>
        <dbReference type="EMBL" id="MFC1440451.1"/>
    </source>
</evidence>
<gene>
    <name evidence="5" type="ORF">ABUW04_19530</name>
</gene>
<name>A0ABV6XQB0_9ACTN</name>
<comment type="caution">
    <text evidence="5">The sequence shown here is derived from an EMBL/GenBank/DDBJ whole genome shotgun (WGS) entry which is preliminary data.</text>
</comment>
<protein>
    <submittedName>
        <fullName evidence="5">LysM peptidoglycan-binding domain-containing protein</fullName>
    </submittedName>
</protein>
<sequence length="1131" mass="117595">MGPQSRDAAPASASAAGRTMRRRHGALPGWRPVLVRGCAGLVLLPALLAGLPLVLLYGTLALARDGGPFGGQGLGGLMSAPDQGQLLVWVLAAIGWLAWAGFALGVLVELAARIGGRVPRRIPALGWSQRSAAALLGAVFALLPASGAFAAALPAPAAAVSATAPPAVAPTGAAKATAAAAAAYTVHTVQAVRPAETLWSIAESRLGSGDRWQEIARLNQGRVMDASGAVFLADAPLSPGWQLVMPADAVTVTQKGSPETSTTVTVTVHQGDTLTGIAEEHRVSGGWESVYAANRQVIGADPDVIQPGEQLRLPGAAPASARPTAAPTPTPTATPTPTPTPAPAHRSVPEQAVPEPAAAGAAAQGPAAPAPVAPHAGDPVRLPALGAAALLAAGLVGLLVRNRVRQQRRRPPRRRIPMPDVEEQQYEAFLRAVADPTGLDLLDRTLRTLGMTCLETGAELPPLTAVALRPGGTVDLHLAVPAPPLAPFEGSPDGRIWRCRAREAELIAPERAGGVPAPYPALVTLGRTLDGVHVLVDLEQVRHLHLDGSPEEVAAVSRALAAELAASPLADRIRLFAVGSPGPAGAEEAFGSDRMAVCGSADQALSGLAGHRSALVDSLTACQVPHPRSARSQGVATELWVPALLCTDQTLTEGQLAQLDWVLSGEEHRCIAAVTPATAGPGLHVDARPGHHGSPDGLPFAVELQRLTADEYAAALSLLATSRRPSDEPAPDWTGHDPEAEPDRDDPFVIPVLATRSRATGGGTPASATSVPLLDPDLPGAGRPVPGHRGGLIPSLSGGLRAHQAAEGQGRGQGQRQGEGQRHGHTHGHDHGPASVQDRLPQHPVPPSRTGPPPLGEDGWPLAPAPRILLLGPVRLIGTNGFAEPALTSQLTALAALLAAHPDPDPRLVDAVIHPVPYAARRPAAVGRRAQQIRTAALSRLRDWLGVSPGGVPYLDPAARRLHPAVTCDWTDFQDLYRHGMNASGPAEDAALRRALDLVRGGPFAGSHHLYPWAEPYRQDMVSAIIDASHELAKRRLAVGDLNGCETALHSGLAAVPEAEILHRGLIRLYATSGLGNHVAATITRLAQVNDALGCLDYEPETLELLDSIAGRGRTHRRRPGSGHRYRYRRI</sequence>
<dbReference type="CDD" id="cd00118">
    <property type="entry name" value="LysM"/>
    <property type="match status" value="1"/>
</dbReference>
<feature type="transmembrane region" description="Helical" evidence="3">
    <location>
        <begin position="133"/>
        <end position="153"/>
    </location>
</feature>
<evidence type="ECO:0000256" key="1">
    <source>
        <dbReference type="ARBA" id="ARBA00023012"/>
    </source>
</evidence>
<feature type="compositionally biased region" description="Pro residues" evidence="2">
    <location>
        <begin position="843"/>
        <end position="855"/>
    </location>
</feature>
<feature type="compositionally biased region" description="Low complexity" evidence="2">
    <location>
        <begin position="316"/>
        <end position="325"/>
    </location>
</feature>
<dbReference type="RefSeq" id="WP_380565938.1">
    <property type="nucleotide sequence ID" value="NZ_JBEUKS010000006.1"/>
</dbReference>
<evidence type="ECO:0000256" key="3">
    <source>
        <dbReference type="SAM" id="Phobius"/>
    </source>
</evidence>
<feature type="compositionally biased region" description="Basic and acidic residues" evidence="2">
    <location>
        <begin position="734"/>
        <end position="747"/>
    </location>
</feature>
<dbReference type="Pfam" id="PF01476">
    <property type="entry name" value="LysM"/>
    <property type="match status" value="1"/>
</dbReference>
<dbReference type="PANTHER" id="PTHR34700:SF4">
    <property type="entry name" value="PHAGE-LIKE ELEMENT PBSX PROTEIN XKDP"/>
    <property type="match status" value="1"/>
</dbReference>
<dbReference type="InterPro" id="IPR052196">
    <property type="entry name" value="Bact_Kbp"/>
</dbReference>
<dbReference type="Pfam" id="PF03704">
    <property type="entry name" value="BTAD"/>
    <property type="match status" value="1"/>
</dbReference>
<dbReference type="Gene3D" id="3.10.350.10">
    <property type="entry name" value="LysM domain"/>
    <property type="match status" value="2"/>
</dbReference>
<feature type="transmembrane region" description="Helical" evidence="3">
    <location>
        <begin position="33"/>
        <end position="57"/>
    </location>
</feature>
<dbReference type="SMART" id="SM01043">
    <property type="entry name" value="BTAD"/>
    <property type="match status" value="1"/>
</dbReference>
<keyword evidence="6" id="KW-1185">Reference proteome</keyword>
<feature type="compositionally biased region" description="Basic and acidic residues" evidence="2">
    <location>
        <begin position="819"/>
        <end position="832"/>
    </location>
</feature>
<proteinExistence type="predicted"/>
<dbReference type="InterPro" id="IPR011990">
    <property type="entry name" value="TPR-like_helical_dom_sf"/>
</dbReference>
<keyword evidence="3" id="KW-0472">Membrane</keyword>
<keyword evidence="3" id="KW-1133">Transmembrane helix</keyword>
<dbReference type="InterPro" id="IPR036779">
    <property type="entry name" value="LysM_dom_sf"/>
</dbReference>
<feature type="transmembrane region" description="Helical" evidence="3">
    <location>
        <begin position="86"/>
        <end position="112"/>
    </location>
</feature>
<dbReference type="Gene3D" id="1.25.40.10">
    <property type="entry name" value="Tetratricopeptide repeat domain"/>
    <property type="match status" value="1"/>
</dbReference>
<feature type="region of interest" description="Disordered" evidence="2">
    <location>
        <begin position="1"/>
        <end position="20"/>
    </location>
</feature>
<dbReference type="Proteomes" id="UP001592581">
    <property type="component" value="Unassembled WGS sequence"/>
</dbReference>